<keyword evidence="1" id="KW-0819">tRNA processing</keyword>
<evidence type="ECO:0000256" key="9">
    <source>
        <dbReference type="ARBA" id="ARBA00040502"/>
    </source>
</evidence>
<evidence type="ECO:0000256" key="10">
    <source>
        <dbReference type="ARBA" id="ARBA00041760"/>
    </source>
</evidence>
<comment type="cofactor">
    <cofactor evidence="5">
        <name>1D-myo-inositol hexakisphosphate</name>
        <dbReference type="ChEBI" id="CHEBI:58130"/>
    </cofactor>
</comment>
<dbReference type="GO" id="GO:0008033">
    <property type="term" value="P:tRNA processing"/>
    <property type="evidence" value="ECO:0007669"/>
    <property type="project" value="UniProtKB-KW"/>
</dbReference>
<evidence type="ECO:0000313" key="13">
    <source>
        <dbReference type="EMBL" id="LAA07761.1"/>
    </source>
</evidence>
<dbReference type="EMBL" id="IAAA01029427">
    <property type="protein sequence ID" value="LAA07761.1"/>
    <property type="molecule type" value="mRNA"/>
</dbReference>
<keyword evidence="2" id="KW-0479">Metal-binding</keyword>
<evidence type="ECO:0000256" key="7">
    <source>
        <dbReference type="ARBA" id="ARBA00038326"/>
    </source>
</evidence>
<evidence type="ECO:0000256" key="6">
    <source>
        <dbReference type="ARBA" id="ARBA00037784"/>
    </source>
</evidence>
<sequence>MDSCYTEHDPNFADKISSLCFEKFKKLPKTGKPQSKKEWTLLAGIVFFNKTNKRFKVVTLCTGTKCLGFSQLTKNGNVVFDSHAEVLVRRALIRYIYYHMFLVFDNKDSEVLIFDESKNKFQTRPEITFHLFISHVPCGDAAIFPKLLPAKRTLDNSVDEESAETEVKKLKMKHTEINVKNVQDEPGCPISSVPDIYRTGAKCVDSGEQDPKRAGENFHVTGVLRTKPGRGDPTWSMSCSDKIALWNICGLQGALLSLCLQNPIYLASITFGKCPLNKAAVERAVVQRLLNVKNLPFLYKINQPKILQSNLSFEFSKENLMKENENAVPCSSSIIWCDIPNFLNVSVNGRKQGITKKNMDKPHSRIGVCKSALFENFLSLVLKDSHKILKL</sequence>
<name>A0A2L2YHZ0_PARTP</name>
<evidence type="ECO:0000256" key="5">
    <source>
        <dbReference type="ARBA" id="ARBA00037026"/>
    </source>
</evidence>
<accession>A0A2L2YHZ0</accession>
<dbReference type="OrthoDB" id="416253at2759"/>
<dbReference type="EC" id="3.5.4.34" evidence="8"/>
<keyword evidence="4" id="KW-0862">Zinc</keyword>
<organism evidence="13">
    <name type="scientific">Parasteatoda tepidariorum</name>
    <name type="common">Common house spider</name>
    <name type="synonym">Achaearanea tepidariorum</name>
    <dbReference type="NCBI Taxonomy" id="114398"/>
    <lineage>
        <taxon>Eukaryota</taxon>
        <taxon>Metazoa</taxon>
        <taxon>Ecdysozoa</taxon>
        <taxon>Arthropoda</taxon>
        <taxon>Chelicerata</taxon>
        <taxon>Arachnida</taxon>
        <taxon>Araneae</taxon>
        <taxon>Araneomorphae</taxon>
        <taxon>Entelegynae</taxon>
        <taxon>Araneoidea</taxon>
        <taxon>Theridiidae</taxon>
        <taxon>Parasteatoda</taxon>
    </lineage>
</organism>
<dbReference type="GO" id="GO:0003723">
    <property type="term" value="F:RNA binding"/>
    <property type="evidence" value="ECO:0007669"/>
    <property type="project" value="InterPro"/>
</dbReference>
<dbReference type="PANTHER" id="PTHR46516:SF1">
    <property type="entry name" value="TRNA-SPECIFIC ADENOSINE DEAMINASE 1"/>
    <property type="match status" value="1"/>
</dbReference>
<dbReference type="GO" id="GO:0046872">
    <property type="term" value="F:metal ion binding"/>
    <property type="evidence" value="ECO:0007669"/>
    <property type="project" value="UniProtKB-KW"/>
</dbReference>
<keyword evidence="3" id="KW-0378">Hydrolase</keyword>
<proteinExistence type="evidence at transcript level"/>
<comment type="function">
    <text evidence="6">Specifically deaminates adenosine-37 to inosine in tRNA-Ala.</text>
</comment>
<comment type="similarity">
    <text evidence="7">Belongs to the ADAT1 family.</text>
</comment>
<dbReference type="Pfam" id="PF02137">
    <property type="entry name" value="A_deamin"/>
    <property type="match status" value="1"/>
</dbReference>
<evidence type="ECO:0000256" key="11">
    <source>
        <dbReference type="ARBA" id="ARBA00047635"/>
    </source>
</evidence>
<evidence type="ECO:0000256" key="2">
    <source>
        <dbReference type="ARBA" id="ARBA00022723"/>
    </source>
</evidence>
<evidence type="ECO:0000256" key="4">
    <source>
        <dbReference type="ARBA" id="ARBA00022833"/>
    </source>
</evidence>
<dbReference type="InterPro" id="IPR002466">
    <property type="entry name" value="A_deamin"/>
</dbReference>
<evidence type="ECO:0000256" key="3">
    <source>
        <dbReference type="ARBA" id="ARBA00022801"/>
    </source>
</evidence>
<comment type="catalytic activity">
    <reaction evidence="11">
        <text>adenosine(37) in tRNA(Ala) + H2O + H(+) = inosine(37) in tRNA(Ala) + NH4(+)</text>
        <dbReference type="Rhea" id="RHEA:50968"/>
        <dbReference type="Rhea" id="RHEA-COMP:12855"/>
        <dbReference type="Rhea" id="RHEA-COMP:12856"/>
        <dbReference type="ChEBI" id="CHEBI:15377"/>
        <dbReference type="ChEBI" id="CHEBI:15378"/>
        <dbReference type="ChEBI" id="CHEBI:28938"/>
        <dbReference type="ChEBI" id="CHEBI:74411"/>
        <dbReference type="ChEBI" id="CHEBI:82852"/>
        <dbReference type="EC" id="3.5.4.34"/>
    </reaction>
</comment>
<evidence type="ECO:0000259" key="12">
    <source>
        <dbReference type="PROSITE" id="PS50141"/>
    </source>
</evidence>
<dbReference type="SMART" id="SM00552">
    <property type="entry name" value="ADEAMc"/>
    <property type="match status" value="1"/>
</dbReference>
<evidence type="ECO:0000256" key="8">
    <source>
        <dbReference type="ARBA" id="ARBA00038940"/>
    </source>
</evidence>
<feature type="domain" description="A to I editase" evidence="12">
    <location>
        <begin position="59"/>
        <end position="380"/>
    </location>
</feature>
<dbReference type="PANTHER" id="PTHR46516">
    <property type="entry name" value="TRNA-SPECIFIC ADENOSINE DEAMINASE 1"/>
    <property type="match status" value="1"/>
</dbReference>
<reference evidence="13" key="1">
    <citation type="journal article" date="2016" name="Mol. Ecol. Resour.">
        <title>Evaluation of the impact of RNA preservation methods of spiders for de novo transcriptome assembly.</title>
        <authorList>
            <person name="Kono N."/>
            <person name="Nakamura H."/>
            <person name="Ito Y."/>
            <person name="Tomita M."/>
            <person name="Arakawa K."/>
        </authorList>
    </citation>
    <scope>NUCLEOTIDE SEQUENCE</scope>
    <source>
        <tissue evidence="13">Whole body</tissue>
    </source>
</reference>
<protein>
    <recommendedName>
        <fullName evidence="9">tRNA-specific adenosine deaminase 1</fullName>
        <ecNumber evidence="8">3.5.4.34</ecNumber>
    </recommendedName>
    <alternativeName>
        <fullName evidence="10">tRNA-specific adenosine-37 deaminase</fullName>
    </alternativeName>
</protein>
<dbReference type="AlphaFoldDB" id="A0A2L2YHZ0"/>
<evidence type="ECO:0000256" key="1">
    <source>
        <dbReference type="ARBA" id="ARBA00022694"/>
    </source>
</evidence>
<dbReference type="PROSITE" id="PS50141">
    <property type="entry name" value="A_DEAMIN_EDITASE"/>
    <property type="match status" value="1"/>
</dbReference>
<dbReference type="GO" id="GO:0043829">
    <property type="term" value="F:tRNA-specific adenosine-37 deaminase activity"/>
    <property type="evidence" value="ECO:0007669"/>
    <property type="project" value="UniProtKB-EC"/>
</dbReference>